<gene>
    <name evidence="3" type="ORF">ABIF63_001813</name>
</gene>
<dbReference type="InterPro" id="IPR001633">
    <property type="entry name" value="EAL_dom"/>
</dbReference>
<dbReference type="EMBL" id="JBEPTQ010000002">
    <property type="protein sequence ID" value="MET4717707.1"/>
    <property type="molecule type" value="Genomic_DNA"/>
</dbReference>
<dbReference type="InterPro" id="IPR035919">
    <property type="entry name" value="EAL_sf"/>
</dbReference>
<feature type="region of interest" description="Disordered" evidence="1">
    <location>
        <begin position="67"/>
        <end position="117"/>
    </location>
</feature>
<dbReference type="Proteomes" id="UP001549291">
    <property type="component" value="Unassembled WGS sequence"/>
</dbReference>
<dbReference type="InterPro" id="IPR050706">
    <property type="entry name" value="Cyclic-di-GMP_PDE-like"/>
</dbReference>
<organism evidence="3 4">
    <name type="scientific">Bradyrhizobium japonicum</name>
    <dbReference type="NCBI Taxonomy" id="375"/>
    <lineage>
        <taxon>Bacteria</taxon>
        <taxon>Pseudomonadati</taxon>
        <taxon>Pseudomonadota</taxon>
        <taxon>Alphaproteobacteria</taxon>
        <taxon>Hyphomicrobiales</taxon>
        <taxon>Nitrobacteraceae</taxon>
        <taxon>Bradyrhizobium</taxon>
    </lineage>
</organism>
<accession>A0ABV2RL89</accession>
<reference evidence="3 4" key="1">
    <citation type="submission" date="2024-06" db="EMBL/GenBank/DDBJ databases">
        <title>Genomic Encyclopedia of Type Strains, Phase V (KMG-V): Genome sequencing to study the core and pangenomes of soil and plant-associated prokaryotes.</title>
        <authorList>
            <person name="Whitman W."/>
        </authorList>
    </citation>
    <scope>NUCLEOTIDE SEQUENCE [LARGE SCALE GENOMIC DNA]</scope>
    <source>
        <strain evidence="3 4">USDA 160</strain>
    </source>
</reference>
<dbReference type="PANTHER" id="PTHR33121:SF71">
    <property type="entry name" value="OXYGEN SENSOR PROTEIN DOSP"/>
    <property type="match status" value="1"/>
</dbReference>
<dbReference type="SUPFAM" id="SSF141868">
    <property type="entry name" value="EAL domain-like"/>
    <property type="match status" value="1"/>
</dbReference>
<protein>
    <recommendedName>
        <fullName evidence="2">EAL domain-containing protein</fullName>
    </recommendedName>
</protein>
<name>A0ABV2RL89_BRAJP</name>
<dbReference type="PROSITE" id="PS50883">
    <property type="entry name" value="EAL"/>
    <property type="match status" value="1"/>
</dbReference>
<dbReference type="Pfam" id="PF00563">
    <property type="entry name" value="EAL"/>
    <property type="match status" value="1"/>
</dbReference>
<dbReference type="RefSeq" id="WP_038959947.1">
    <property type="nucleotide sequence ID" value="NZ_CP066351.1"/>
</dbReference>
<dbReference type="Gene3D" id="3.20.20.450">
    <property type="entry name" value="EAL domain"/>
    <property type="match status" value="1"/>
</dbReference>
<comment type="caution">
    <text evidence="3">The sequence shown here is derived from an EMBL/GenBank/DDBJ whole genome shotgun (WGS) entry which is preliminary data.</text>
</comment>
<feature type="domain" description="EAL" evidence="2">
    <location>
        <begin position="1"/>
        <end position="117"/>
    </location>
</feature>
<evidence type="ECO:0000313" key="4">
    <source>
        <dbReference type="Proteomes" id="UP001549291"/>
    </source>
</evidence>
<proteinExistence type="predicted"/>
<sequence length="117" mass="12415">MATLKVVGMRPDNLTIEVTETTALNDTVANADVMSRLCIKGVSLSLDDFGTGHASLRNLQIHPFEESRSTGRTNAPAWASPSTPWPSTSTMRSSVGLLKQCPRSAATRHPSFGSGAS</sequence>
<evidence type="ECO:0000313" key="3">
    <source>
        <dbReference type="EMBL" id="MET4717707.1"/>
    </source>
</evidence>
<keyword evidence="4" id="KW-1185">Reference proteome</keyword>
<feature type="compositionally biased region" description="Low complexity" evidence="1">
    <location>
        <begin position="75"/>
        <end position="90"/>
    </location>
</feature>
<dbReference type="PANTHER" id="PTHR33121">
    <property type="entry name" value="CYCLIC DI-GMP PHOSPHODIESTERASE PDEF"/>
    <property type="match status" value="1"/>
</dbReference>
<evidence type="ECO:0000259" key="2">
    <source>
        <dbReference type="PROSITE" id="PS50883"/>
    </source>
</evidence>
<evidence type="ECO:0000256" key="1">
    <source>
        <dbReference type="SAM" id="MobiDB-lite"/>
    </source>
</evidence>